<dbReference type="InterPro" id="IPR013103">
    <property type="entry name" value="RVT_2"/>
</dbReference>
<gene>
    <name evidence="2" type="ORF">Tci_045969</name>
</gene>
<accession>A0A6L2MJ52</accession>
<sequence>MQIVAGDGIAGIKRRCHDLSSGGVRNMAMALGRGRLKENIGLSTWGWHPDCKATPSQDDDLVEEEAIKVSEKKPLGNDVDDKFLGNDMMKFGFINEDVYVAQPPGFIDFTKPNPVYRLKKALYGLKQAPKACSTCQELCDDFAKIMHDDFEMSMMEDSKPMKTPMSLDTKLTKDKEGTMHLGVWYSKGSGIETIIYADYDHSMDEDDMSFVDGVLEGALGALGDEA</sequence>
<dbReference type="Pfam" id="PF07727">
    <property type="entry name" value="RVT_2"/>
    <property type="match status" value="1"/>
</dbReference>
<proteinExistence type="predicted"/>
<protein>
    <recommendedName>
        <fullName evidence="1">Reverse transcriptase Ty1/copia-type domain-containing protein</fullName>
    </recommendedName>
</protein>
<dbReference type="AlphaFoldDB" id="A0A6L2MJ52"/>
<reference evidence="2" key="1">
    <citation type="journal article" date="2019" name="Sci. Rep.">
        <title>Draft genome of Tanacetum cinerariifolium, the natural source of mosquito coil.</title>
        <authorList>
            <person name="Yamashiro T."/>
            <person name="Shiraishi A."/>
            <person name="Satake H."/>
            <person name="Nakayama K."/>
        </authorList>
    </citation>
    <scope>NUCLEOTIDE SEQUENCE</scope>
</reference>
<name>A0A6L2MJ52_TANCI</name>
<feature type="domain" description="Reverse transcriptase Ty1/copia-type" evidence="1">
    <location>
        <begin position="92"/>
        <end position="136"/>
    </location>
</feature>
<evidence type="ECO:0000259" key="1">
    <source>
        <dbReference type="Pfam" id="PF07727"/>
    </source>
</evidence>
<dbReference type="EMBL" id="BKCJ010006796">
    <property type="protein sequence ID" value="GEU73991.1"/>
    <property type="molecule type" value="Genomic_DNA"/>
</dbReference>
<organism evidence="2">
    <name type="scientific">Tanacetum cinerariifolium</name>
    <name type="common">Dalmatian daisy</name>
    <name type="synonym">Chrysanthemum cinerariifolium</name>
    <dbReference type="NCBI Taxonomy" id="118510"/>
    <lineage>
        <taxon>Eukaryota</taxon>
        <taxon>Viridiplantae</taxon>
        <taxon>Streptophyta</taxon>
        <taxon>Embryophyta</taxon>
        <taxon>Tracheophyta</taxon>
        <taxon>Spermatophyta</taxon>
        <taxon>Magnoliopsida</taxon>
        <taxon>eudicotyledons</taxon>
        <taxon>Gunneridae</taxon>
        <taxon>Pentapetalae</taxon>
        <taxon>asterids</taxon>
        <taxon>campanulids</taxon>
        <taxon>Asterales</taxon>
        <taxon>Asteraceae</taxon>
        <taxon>Asteroideae</taxon>
        <taxon>Anthemideae</taxon>
        <taxon>Anthemidinae</taxon>
        <taxon>Tanacetum</taxon>
    </lineage>
</organism>
<comment type="caution">
    <text evidence="2">The sequence shown here is derived from an EMBL/GenBank/DDBJ whole genome shotgun (WGS) entry which is preliminary data.</text>
</comment>
<evidence type="ECO:0000313" key="2">
    <source>
        <dbReference type="EMBL" id="GEU73991.1"/>
    </source>
</evidence>